<evidence type="ECO:0000313" key="4">
    <source>
        <dbReference type="EMBL" id="CBL18311.1"/>
    </source>
</evidence>
<dbReference type="GeneID" id="83156965"/>
<reference evidence="4" key="1">
    <citation type="submission" date="2010-03" db="EMBL/GenBank/DDBJ databases">
        <title>The genome sequence of Ruminococcus sp. 18P13.</title>
        <authorList>
            <consortium name="metaHIT consortium -- http://www.metahit.eu/"/>
            <person name="Pajon A."/>
            <person name="Turner K."/>
            <person name="Parkhill J."/>
            <person name="Bernalier A."/>
        </authorList>
    </citation>
    <scope>NUCLEOTIDE SEQUENCE [LARGE SCALE GENOMIC DNA]</scope>
    <source>
        <strain evidence="4">Type strain: 18P13</strain>
    </source>
</reference>
<dbReference type="Pfam" id="PF13180">
    <property type="entry name" value="PDZ_2"/>
    <property type="match status" value="1"/>
</dbReference>
<dbReference type="EMBL" id="FP929052">
    <property type="protein sequence ID" value="CBL18311.1"/>
    <property type="molecule type" value="Genomic_DNA"/>
</dbReference>
<dbReference type="InterPro" id="IPR014219">
    <property type="entry name" value="SpoIVB"/>
</dbReference>
<reference evidence="4" key="2">
    <citation type="submission" date="2010-03" db="EMBL/GenBank/DDBJ databases">
        <authorList>
            <person name="Pajon A."/>
        </authorList>
    </citation>
    <scope>NUCLEOTIDE SEQUENCE</scope>
    <source>
        <strain evidence="4">Type strain: 18P13</strain>
    </source>
</reference>
<dbReference type="KEGG" id="rch:RUM_23190"/>
<dbReference type="InterPro" id="IPR036034">
    <property type="entry name" value="PDZ_sf"/>
</dbReference>
<feature type="domain" description="PDZ" evidence="2">
    <location>
        <begin position="99"/>
        <end position="148"/>
    </location>
</feature>
<dbReference type="BioCyc" id="RCHA213810:RUM_RS11275-MONOMER"/>
<feature type="signal peptide" evidence="1">
    <location>
        <begin position="1"/>
        <end position="20"/>
    </location>
</feature>
<dbReference type="PATRIC" id="fig|213810.4.peg.2207"/>
<dbReference type="InterPro" id="IPR001478">
    <property type="entry name" value="PDZ"/>
</dbReference>
<dbReference type="RefSeq" id="WP_015559217.1">
    <property type="nucleotide sequence ID" value="NC_021039.1"/>
</dbReference>
<proteinExistence type="predicted"/>
<evidence type="ECO:0000313" key="5">
    <source>
        <dbReference type="Proteomes" id="UP000007054"/>
    </source>
</evidence>
<keyword evidence="4" id="KW-0378">Hydrolase</keyword>
<dbReference type="NCBIfam" id="TIGR02860">
    <property type="entry name" value="spore_IV_B"/>
    <property type="match status" value="1"/>
</dbReference>
<dbReference type="GO" id="GO:0016787">
    <property type="term" value="F:hydrolase activity"/>
    <property type="evidence" value="ECO:0007669"/>
    <property type="project" value="UniProtKB-KW"/>
</dbReference>
<dbReference type="Proteomes" id="UP000007054">
    <property type="component" value="Chromosome"/>
</dbReference>
<keyword evidence="1" id="KW-0732">Signal</keyword>
<dbReference type="SUPFAM" id="SSF50156">
    <property type="entry name" value="PDZ domain-like"/>
    <property type="match status" value="1"/>
</dbReference>
<dbReference type="Pfam" id="PF05580">
    <property type="entry name" value="Peptidase_S55"/>
    <property type="match status" value="1"/>
</dbReference>
<dbReference type="HOGENOM" id="CLU_035713_1_0_9"/>
<evidence type="ECO:0000259" key="3">
    <source>
        <dbReference type="PROSITE" id="PS51494"/>
    </source>
</evidence>
<keyword evidence="5" id="KW-1185">Reference proteome</keyword>
<dbReference type="InterPro" id="IPR008763">
    <property type="entry name" value="Peptidase_S55"/>
</dbReference>
<evidence type="ECO:0000256" key="1">
    <source>
        <dbReference type="SAM" id="SignalP"/>
    </source>
</evidence>
<evidence type="ECO:0000259" key="2">
    <source>
        <dbReference type="PROSITE" id="PS50106"/>
    </source>
</evidence>
<sequence length="400" mass="41789">MLKLFSRLFSLGAAATLALAGTAGYYHYALPDSFYVTKGTELALHTALPIESAAEGDAPAYAAETVPMRGSVSLRLFGFLPIKTVEVTAVDTPLVVPGGDPFGIKLLMDGVMVVGMGKVNPEGECPAERAGIQVGDMVLSVNDTPINGNAALQQAIGEAQGEPVQIRINRGGDIRTLSLTPLYSQADACYKAGLWVRDSTAGIGTVTYYMPNSGRFAGLGHPVCDVDTGEIIPLSSGEVVGVNIQSVTKGSAGAAGELRGCFTPGKAMGSLYLNNRCGVFGTLETQRKPAEAVPLGLKQDVHTGEAVIRTTISGREPKEYAIEIEKADWGSTGTKNMVIHITDPALLDATGGIVQGMSGSPILQEGRLIGAVTHVFVSDPTRGYGIFAENMYEYSADTGG</sequence>
<dbReference type="SMART" id="SM00228">
    <property type="entry name" value="PDZ"/>
    <property type="match status" value="1"/>
</dbReference>
<dbReference type="PROSITE" id="PS50106">
    <property type="entry name" value="PDZ"/>
    <property type="match status" value="1"/>
</dbReference>
<feature type="domain" description="Peptidase S55" evidence="3">
    <location>
        <begin position="173"/>
        <end position="400"/>
    </location>
</feature>
<organism evidence="4 5">
    <name type="scientific">Ruminococcus champanellensis (strain DSM 18848 / JCM 17042 / KCTC 15320 / 18P13)</name>
    <dbReference type="NCBI Taxonomy" id="213810"/>
    <lineage>
        <taxon>Bacteria</taxon>
        <taxon>Bacillati</taxon>
        <taxon>Bacillota</taxon>
        <taxon>Clostridia</taxon>
        <taxon>Eubacteriales</taxon>
        <taxon>Oscillospiraceae</taxon>
        <taxon>Ruminococcus</taxon>
    </lineage>
</organism>
<dbReference type="EC" id="3.4.21.116" evidence="4"/>
<dbReference type="AlphaFoldDB" id="D4LFB6"/>
<accession>D4LFB6</accession>
<dbReference type="STRING" id="213810.RUM_23190"/>
<gene>
    <name evidence="4" type="ordered locus">RUM_23190</name>
</gene>
<feature type="chain" id="PRO_5039249612" evidence="1">
    <location>
        <begin position="21"/>
        <end position="400"/>
    </location>
</feature>
<protein>
    <submittedName>
        <fullName evidence="4">Stage IV sporulation protein B</fullName>
        <ecNumber evidence="4">3.4.21.116</ecNumber>
    </submittedName>
</protein>
<name>D4LFB6_RUMC1</name>
<dbReference type="MEROPS" id="S55.001"/>
<dbReference type="PROSITE" id="PS51494">
    <property type="entry name" value="SPOIVB"/>
    <property type="match status" value="1"/>
</dbReference>
<dbReference type="Gene3D" id="2.30.42.10">
    <property type="match status" value="1"/>
</dbReference>